<accession>A0A839TAY7</accession>
<proteinExistence type="predicted"/>
<dbReference type="EMBL" id="JACHXI010000029">
    <property type="protein sequence ID" value="MBB3105215.1"/>
    <property type="molecule type" value="Genomic_DNA"/>
</dbReference>
<dbReference type="PIRSF" id="PIRSF039032">
    <property type="entry name" value="HigB-2"/>
    <property type="match status" value="1"/>
</dbReference>
<evidence type="ECO:0000313" key="1">
    <source>
        <dbReference type="EMBL" id="MBB3105215.1"/>
    </source>
</evidence>
<protein>
    <submittedName>
        <fullName evidence="1">Uncharacterized protein</fullName>
    </submittedName>
</protein>
<reference evidence="1 2" key="1">
    <citation type="submission" date="2020-08" db="EMBL/GenBank/DDBJ databases">
        <title>Genomic Encyclopedia of Type Strains, Phase III (KMG-III): the genomes of soil and plant-associated and newly described type strains.</title>
        <authorList>
            <person name="Whitman W."/>
        </authorList>
    </citation>
    <scope>NUCLEOTIDE SEQUENCE [LARGE SCALE GENOMIC DNA]</scope>
    <source>
        <strain evidence="1 2">CECT 4462</strain>
    </source>
</reference>
<evidence type="ECO:0000313" key="2">
    <source>
        <dbReference type="Proteomes" id="UP000549250"/>
    </source>
</evidence>
<dbReference type="AlphaFoldDB" id="A0A839TAY7"/>
<dbReference type="Proteomes" id="UP000549250">
    <property type="component" value="Unassembled WGS sequence"/>
</dbReference>
<dbReference type="InterPro" id="IPR009387">
    <property type="entry name" value="HigB-2"/>
</dbReference>
<gene>
    <name evidence="1" type="ORF">FHR87_003650</name>
</gene>
<organism evidence="1 2">
    <name type="scientific">Azomonas macrocytogenes</name>
    <name type="common">Azotobacter macrocytogenes</name>
    <dbReference type="NCBI Taxonomy" id="69962"/>
    <lineage>
        <taxon>Bacteria</taxon>
        <taxon>Pseudomonadati</taxon>
        <taxon>Pseudomonadota</taxon>
        <taxon>Gammaproteobacteria</taxon>
        <taxon>Pseudomonadales</taxon>
        <taxon>Pseudomonadaceae</taxon>
        <taxon>Azomonas</taxon>
    </lineage>
</organism>
<keyword evidence="2" id="KW-1185">Reference proteome</keyword>
<name>A0A839TAY7_AZOMA</name>
<comment type="caution">
    <text evidence="1">The sequence shown here is derived from an EMBL/GenBank/DDBJ whole genome shotgun (WGS) entry which is preliminary data.</text>
</comment>
<sequence>MIVFSTSLTYALSILTIIESPLFTKLWPDYWTEDERGAFMTFLASNPEAGAVIPGTGGCRKVRWGIEGRGKSGSVRVIYTAQLASGALVALLIYGKGATDNIPAHILRKIAKEMNHAPD</sequence>